<name>A0A6A5ETS9_PERFL</name>
<evidence type="ECO:0000313" key="2">
    <source>
        <dbReference type="EMBL" id="KAF1384400.1"/>
    </source>
</evidence>
<organism evidence="2 3">
    <name type="scientific">Perca fluviatilis</name>
    <name type="common">European perch</name>
    <dbReference type="NCBI Taxonomy" id="8168"/>
    <lineage>
        <taxon>Eukaryota</taxon>
        <taxon>Metazoa</taxon>
        <taxon>Chordata</taxon>
        <taxon>Craniata</taxon>
        <taxon>Vertebrata</taxon>
        <taxon>Euteleostomi</taxon>
        <taxon>Actinopterygii</taxon>
        <taxon>Neopterygii</taxon>
        <taxon>Teleostei</taxon>
        <taxon>Neoteleostei</taxon>
        <taxon>Acanthomorphata</taxon>
        <taxon>Eupercaria</taxon>
        <taxon>Perciformes</taxon>
        <taxon>Percoidei</taxon>
        <taxon>Percidae</taxon>
        <taxon>Percinae</taxon>
        <taxon>Perca</taxon>
    </lineage>
</organism>
<dbReference type="InterPro" id="IPR048367">
    <property type="entry name" value="TNP-like_RNaseH_C"/>
</dbReference>
<keyword evidence="3" id="KW-1185">Reference proteome</keyword>
<comment type="caution">
    <text evidence="2">The sequence shown here is derived from an EMBL/GenBank/DDBJ whole genome shotgun (WGS) entry which is preliminary data.</text>
</comment>
<feature type="domain" description="Transposable element P transposase-like RNase H C-terminal" evidence="1">
    <location>
        <begin position="104"/>
        <end position="135"/>
    </location>
</feature>
<gene>
    <name evidence="2" type="ORF">PFLUV_G00119740</name>
</gene>
<dbReference type="Pfam" id="PF21789">
    <property type="entry name" value="TNP-like_RNaseH_C"/>
    <property type="match status" value="1"/>
</dbReference>
<reference evidence="2 3" key="1">
    <citation type="submission" date="2019-06" db="EMBL/GenBank/DDBJ databases">
        <title>A chromosome-scale genome assembly of the European perch, Perca fluviatilis.</title>
        <authorList>
            <person name="Roques C."/>
            <person name="Zahm M."/>
            <person name="Cabau C."/>
            <person name="Klopp C."/>
            <person name="Bouchez O."/>
            <person name="Donnadieu C."/>
            <person name="Kuhl H."/>
            <person name="Gislard M."/>
            <person name="Guendouz S."/>
            <person name="Journot L."/>
            <person name="Haffray P."/>
            <person name="Bestin A."/>
            <person name="Morvezen R."/>
            <person name="Feron R."/>
            <person name="Wen M."/>
            <person name="Jouanno E."/>
            <person name="Herpin A."/>
            <person name="Schartl M."/>
            <person name="Postlethwait J."/>
            <person name="Schaerlinger B."/>
            <person name="Chardard D."/>
            <person name="Lecocq T."/>
            <person name="Poncet C."/>
            <person name="Jaffrelo L."/>
            <person name="Lampietro C."/>
            <person name="Guiguen Y."/>
        </authorList>
    </citation>
    <scope>NUCLEOTIDE SEQUENCE [LARGE SCALE GENOMIC DNA]</scope>
    <source>
        <tissue evidence="2">Blood</tissue>
    </source>
</reference>
<evidence type="ECO:0000259" key="1">
    <source>
        <dbReference type="Pfam" id="PF21789"/>
    </source>
</evidence>
<dbReference type="AlphaFoldDB" id="A0A6A5ETS9"/>
<protein>
    <recommendedName>
        <fullName evidence="1">Transposable element P transposase-like RNase H C-terminal domain-containing protein</fullName>
    </recommendedName>
</protein>
<evidence type="ECO:0000313" key="3">
    <source>
        <dbReference type="Proteomes" id="UP000465112"/>
    </source>
</evidence>
<accession>A0A6A5ETS9</accession>
<dbReference type="EMBL" id="VHII01000010">
    <property type="protein sequence ID" value="KAF1384400.1"/>
    <property type="molecule type" value="Genomic_DNA"/>
</dbReference>
<proteinExistence type="predicted"/>
<dbReference type="Proteomes" id="UP000465112">
    <property type="component" value="Chromosome 10"/>
</dbReference>
<sequence>MVSLKRLPAEAKDTAAFIAKINRLFDVLNSRSAKDSNPWRRPLGTGSQKKENFLVDCISWVAGWQFRSGRTPPCQNGMRLSIKSILLVHKRCTDAGMKYVCTAKLNQDCIENLFSLVRGKGGHKYNPSAREFTAALRGLSQLTLVTTSLALPPPTIEPMDVQLVADIVEDKTVGDCIQEEGLFYVAGWVVRILQQEETVRVCPHCKVLLLGPTHKNHSYASSEDHPFLAAKKYTLAANLMRPSEEFFVCIQSLEEEFTRNIDTFWPHTNITNNLEMTLGRLGAFNSLLSTHPEHASLLESISIKKSVMCRLGNKSEEQGFELQRKENSS</sequence>